<organism evidence="1 2">
    <name type="scientific">Hyaloscypha bicolor E</name>
    <dbReference type="NCBI Taxonomy" id="1095630"/>
    <lineage>
        <taxon>Eukaryota</taxon>
        <taxon>Fungi</taxon>
        <taxon>Dikarya</taxon>
        <taxon>Ascomycota</taxon>
        <taxon>Pezizomycotina</taxon>
        <taxon>Leotiomycetes</taxon>
        <taxon>Helotiales</taxon>
        <taxon>Hyaloscyphaceae</taxon>
        <taxon>Hyaloscypha</taxon>
        <taxon>Hyaloscypha bicolor</taxon>
    </lineage>
</organism>
<dbReference type="RefSeq" id="XP_024726841.1">
    <property type="nucleotide sequence ID" value="XM_024884269.1"/>
</dbReference>
<evidence type="ECO:0000313" key="1">
    <source>
        <dbReference type="EMBL" id="PMD49937.1"/>
    </source>
</evidence>
<name>A0A2J6SGP8_9HELO</name>
<dbReference type="Proteomes" id="UP000235371">
    <property type="component" value="Unassembled WGS sequence"/>
</dbReference>
<proteinExistence type="predicted"/>
<accession>A0A2J6SGP8</accession>
<reference evidence="1 2" key="1">
    <citation type="submission" date="2016-04" db="EMBL/GenBank/DDBJ databases">
        <title>A degradative enzymes factory behind the ericoid mycorrhizal symbiosis.</title>
        <authorList>
            <consortium name="DOE Joint Genome Institute"/>
            <person name="Martino E."/>
            <person name="Morin E."/>
            <person name="Grelet G."/>
            <person name="Kuo A."/>
            <person name="Kohler A."/>
            <person name="Daghino S."/>
            <person name="Barry K."/>
            <person name="Choi C."/>
            <person name="Cichocki N."/>
            <person name="Clum A."/>
            <person name="Copeland A."/>
            <person name="Hainaut M."/>
            <person name="Haridas S."/>
            <person name="Labutti K."/>
            <person name="Lindquist E."/>
            <person name="Lipzen A."/>
            <person name="Khouja H.-R."/>
            <person name="Murat C."/>
            <person name="Ohm R."/>
            <person name="Olson A."/>
            <person name="Spatafora J."/>
            <person name="Veneault-Fourrey C."/>
            <person name="Henrissat B."/>
            <person name="Grigoriev I."/>
            <person name="Martin F."/>
            <person name="Perotto S."/>
        </authorList>
    </citation>
    <scope>NUCLEOTIDE SEQUENCE [LARGE SCALE GENOMIC DNA]</scope>
    <source>
        <strain evidence="1 2">E</strain>
    </source>
</reference>
<dbReference type="InParanoid" id="A0A2J6SGP8"/>
<dbReference type="AlphaFoldDB" id="A0A2J6SGP8"/>
<keyword evidence="2" id="KW-1185">Reference proteome</keyword>
<protein>
    <submittedName>
        <fullName evidence="1">Uncharacterized protein</fullName>
    </submittedName>
</protein>
<dbReference type="GeneID" id="36592346"/>
<sequence>MARVKPTRHLNRYTEIGSRRANGRVSRRKIMKPPPDPTLMAYRKAFKRANDQPFIRENNIDMEDSETQLWGEEDYNQVNGFGNNKYESDNTMVYYTTQEASASKDQKRTRINLDNREASSRLWEEVNPLLGFSILFQTAFSRQAGFRNLPGHMLFIVYLFGYITSDFQIFRNLGKQYTLTS</sequence>
<evidence type="ECO:0000313" key="2">
    <source>
        <dbReference type="Proteomes" id="UP000235371"/>
    </source>
</evidence>
<gene>
    <name evidence="1" type="ORF">K444DRAFT_638516</name>
</gene>
<dbReference type="EMBL" id="KZ613919">
    <property type="protein sequence ID" value="PMD49937.1"/>
    <property type="molecule type" value="Genomic_DNA"/>
</dbReference>